<dbReference type="AlphaFoldDB" id="A0A7V1LQ04"/>
<reference evidence="2" key="1">
    <citation type="journal article" date="2020" name="mSystems">
        <title>Genome- and Community-Level Interaction Insights into Carbon Utilization and Element Cycling Functions of Hydrothermarchaeota in Hydrothermal Sediment.</title>
        <authorList>
            <person name="Zhou Z."/>
            <person name="Liu Y."/>
            <person name="Xu W."/>
            <person name="Pan J."/>
            <person name="Luo Z.H."/>
            <person name="Li M."/>
        </authorList>
    </citation>
    <scope>NUCLEOTIDE SEQUENCE [LARGE SCALE GENOMIC DNA]</scope>
    <source>
        <strain evidence="2">HyVt-456</strain>
    </source>
</reference>
<name>A0A7V1LQ04_CALAY</name>
<dbReference type="Gene3D" id="2.160.10.10">
    <property type="entry name" value="Hexapeptide repeat proteins"/>
    <property type="match status" value="1"/>
</dbReference>
<evidence type="ECO:0000256" key="1">
    <source>
        <dbReference type="ARBA" id="ARBA00007274"/>
    </source>
</evidence>
<dbReference type="Pfam" id="PF00132">
    <property type="entry name" value="Hexapep"/>
    <property type="match status" value="1"/>
</dbReference>
<dbReference type="PANTHER" id="PTHR43300:SF4">
    <property type="entry name" value="ACYL-[ACYL-CARRIER-PROTEIN]--UDP-N-ACETYLGLUCOSAMINE O-ACYLTRANSFERASE"/>
    <property type="match status" value="1"/>
</dbReference>
<protein>
    <submittedName>
        <fullName evidence="2">N-acetyltransferase</fullName>
    </submittedName>
</protein>
<gene>
    <name evidence="2" type="ORF">ENJ10_12850</name>
</gene>
<dbReference type="Pfam" id="PF14602">
    <property type="entry name" value="Hexapep_2"/>
    <property type="match status" value="1"/>
</dbReference>
<organism evidence="2">
    <name type="scientific">Caldithrix abyssi</name>
    <dbReference type="NCBI Taxonomy" id="187145"/>
    <lineage>
        <taxon>Bacteria</taxon>
        <taxon>Pseudomonadati</taxon>
        <taxon>Calditrichota</taxon>
        <taxon>Calditrichia</taxon>
        <taxon>Calditrichales</taxon>
        <taxon>Calditrichaceae</taxon>
        <taxon>Caldithrix</taxon>
    </lineage>
</organism>
<dbReference type="SUPFAM" id="SSF51161">
    <property type="entry name" value="Trimeric LpxA-like enzymes"/>
    <property type="match status" value="1"/>
</dbReference>
<dbReference type="CDD" id="cd03358">
    <property type="entry name" value="LbH_WxcM_N_like"/>
    <property type="match status" value="1"/>
</dbReference>
<accession>A0A7V1LQ04</accession>
<dbReference type="Proteomes" id="UP000886005">
    <property type="component" value="Unassembled WGS sequence"/>
</dbReference>
<dbReference type="PANTHER" id="PTHR43300">
    <property type="entry name" value="ACETYLTRANSFERASE"/>
    <property type="match status" value="1"/>
</dbReference>
<dbReference type="InterPro" id="IPR050179">
    <property type="entry name" value="Trans_hexapeptide_repeat"/>
</dbReference>
<dbReference type="InterPro" id="IPR011004">
    <property type="entry name" value="Trimer_LpxA-like_sf"/>
</dbReference>
<comment type="caution">
    <text evidence="2">The sequence shown here is derived from an EMBL/GenBank/DDBJ whole genome shotgun (WGS) entry which is preliminary data.</text>
</comment>
<dbReference type="InterPro" id="IPR001451">
    <property type="entry name" value="Hexapep"/>
</dbReference>
<proteinExistence type="inferred from homology"/>
<evidence type="ECO:0000313" key="2">
    <source>
        <dbReference type="EMBL" id="HED11572.1"/>
    </source>
</evidence>
<sequence>MKNDFFVHESAYVDDNVTIGAGTKVWHFSHIQSGSRIGENCVFGQNVNVGNNVVIGNGCKVQNNVSIYEGVELEDFVFCGPSMVFTNILEPRCEFPQRGSTFYLKTKVGRGASIGANATIVCGHDIGRYAFIAAGAVVTKQVPDYALMAGVPARRLGWMGRHGARLREKSPGEWLCPKSGWRYREENGLLHCLDKKEDEAL</sequence>
<dbReference type="EMBL" id="DRLD01000363">
    <property type="protein sequence ID" value="HED11572.1"/>
    <property type="molecule type" value="Genomic_DNA"/>
</dbReference>
<comment type="similarity">
    <text evidence="1">Belongs to the transferase hexapeptide repeat family.</text>
</comment>